<reference evidence="1 2" key="1">
    <citation type="submission" date="2020-07" db="EMBL/GenBank/DDBJ databases">
        <authorList>
            <person name="Pothier F. J."/>
        </authorList>
    </citation>
    <scope>NUCLEOTIDE SEQUENCE [LARGE SCALE GENOMIC DNA]</scope>
    <source>
        <strain evidence="1 2">CFBP 7900</strain>
    </source>
</reference>
<dbReference type="Proteomes" id="UP000587508">
    <property type="component" value="Unassembled WGS sequence"/>
</dbReference>
<dbReference type="EMBL" id="CAJDKC010000003">
    <property type="protein sequence ID" value="CAD0308421.1"/>
    <property type="molecule type" value="Genomic_DNA"/>
</dbReference>
<sequence>MWSRRHGVGWVLYAARSLGAMASTASARQVETRCRDKASMS</sequence>
<evidence type="ECO:0000313" key="1">
    <source>
        <dbReference type="EMBL" id="CAD0308412.1"/>
    </source>
</evidence>
<proteinExistence type="predicted"/>
<dbReference type="AlphaFoldDB" id="A0A6V7C1L2"/>
<comment type="caution">
    <text evidence="1">The sequence shown here is derived from an EMBL/GenBank/DDBJ whole genome shotgun (WGS) entry which is preliminary data.</text>
</comment>
<dbReference type="EMBL" id="CAJDKC010000003">
    <property type="protein sequence ID" value="CAD0308412.1"/>
    <property type="molecule type" value="Genomic_DNA"/>
</dbReference>
<accession>A0A6V7C1L2</accession>
<protein>
    <submittedName>
        <fullName evidence="1">Uncharacterized protein</fullName>
    </submittedName>
</protein>
<name>A0A6V7C1L2_9XANT</name>
<evidence type="ECO:0000313" key="2">
    <source>
        <dbReference type="Proteomes" id="UP000587508"/>
    </source>
</evidence>
<organism evidence="1 2">
    <name type="scientific">Xanthomonas hortorum pv. carotae</name>
    <dbReference type="NCBI Taxonomy" id="487904"/>
    <lineage>
        <taxon>Bacteria</taxon>
        <taxon>Pseudomonadati</taxon>
        <taxon>Pseudomonadota</taxon>
        <taxon>Gammaproteobacteria</taxon>
        <taxon>Lysobacterales</taxon>
        <taxon>Lysobacteraceae</taxon>
        <taxon>Xanthomonas</taxon>
    </lineage>
</organism>
<gene>
    <name evidence="1" type="ORF">CFBP7900_06390</name>
</gene>